<gene>
    <name evidence="2" type="ORF">C7212DRAFT_342462</name>
</gene>
<dbReference type="AlphaFoldDB" id="A0A317STV3"/>
<proteinExistence type="predicted"/>
<protein>
    <submittedName>
        <fullName evidence="2">Uncharacterized protein</fullName>
    </submittedName>
</protein>
<comment type="caution">
    <text evidence="2">The sequence shown here is derived from an EMBL/GenBank/DDBJ whole genome shotgun (WGS) entry which is preliminary data.</text>
</comment>
<feature type="region of interest" description="Disordered" evidence="1">
    <location>
        <begin position="57"/>
        <end position="81"/>
    </location>
</feature>
<dbReference type="Proteomes" id="UP000246991">
    <property type="component" value="Unassembled WGS sequence"/>
</dbReference>
<evidence type="ECO:0000256" key="1">
    <source>
        <dbReference type="SAM" id="MobiDB-lite"/>
    </source>
</evidence>
<evidence type="ECO:0000313" key="2">
    <source>
        <dbReference type="EMBL" id="PWW77823.1"/>
    </source>
</evidence>
<dbReference type="OrthoDB" id="5311901at2759"/>
<accession>A0A317STV3</accession>
<organism evidence="2 3">
    <name type="scientific">Tuber magnatum</name>
    <name type="common">white Piedmont truffle</name>
    <dbReference type="NCBI Taxonomy" id="42249"/>
    <lineage>
        <taxon>Eukaryota</taxon>
        <taxon>Fungi</taxon>
        <taxon>Dikarya</taxon>
        <taxon>Ascomycota</taxon>
        <taxon>Pezizomycotina</taxon>
        <taxon>Pezizomycetes</taxon>
        <taxon>Pezizales</taxon>
        <taxon>Tuberaceae</taxon>
        <taxon>Tuber</taxon>
    </lineage>
</organism>
<reference evidence="2 3" key="1">
    <citation type="submission" date="2018-03" db="EMBL/GenBank/DDBJ databases">
        <title>Genomes of Pezizomycetes fungi and the evolution of truffles.</title>
        <authorList>
            <person name="Murat C."/>
            <person name="Payen T."/>
            <person name="Noel B."/>
            <person name="Kuo A."/>
            <person name="Martin F.M."/>
        </authorList>
    </citation>
    <scope>NUCLEOTIDE SEQUENCE [LARGE SCALE GENOMIC DNA]</scope>
    <source>
        <strain evidence="2">091103-1</strain>
    </source>
</reference>
<feature type="region of interest" description="Disordered" evidence="1">
    <location>
        <begin position="1"/>
        <end position="29"/>
    </location>
</feature>
<keyword evidence="3" id="KW-1185">Reference proteome</keyword>
<sequence length="223" mass="24209">MDSINNPQALPLLTSGHPSHHHSHNTHPAYPHQCAHPIYDFHSPIFSDSEIASIFSPSSYSSSSSTEPSTSGPTWPTLSSRMEHITNRPPTLQPTAICVGEYTSASVVHPCTTHGPMGTGPAQILKGYLDGFDCGRNALEGTWVLRFLLVPKAGGSGSGGWWDRVRSGDGNWCDPPDGCEREFRNLALVAVRQEGMDREEVKRKLVEFGKLFSVEVVVVSSLG</sequence>
<dbReference type="EMBL" id="PYWC01000019">
    <property type="protein sequence ID" value="PWW77823.1"/>
    <property type="molecule type" value="Genomic_DNA"/>
</dbReference>
<feature type="compositionally biased region" description="Low complexity" evidence="1">
    <location>
        <begin position="57"/>
        <end position="71"/>
    </location>
</feature>
<evidence type="ECO:0000313" key="3">
    <source>
        <dbReference type="Proteomes" id="UP000246991"/>
    </source>
</evidence>
<name>A0A317STV3_9PEZI</name>